<keyword evidence="8 10" id="KW-0472">Membrane</keyword>
<evidence type="ECO:0000313" key="14">
    <source>
        <dbReference type="EMBL" id="MBL0764171.1"/>
    </source>
</evidence>
<dbReference type="InterPro" id="IPR000644">
    <property type="entry name" value="CBS_dom"/>
</dbReference>
<dbReference type="AlphaFoldDB" id="A0A937A895"/>
<evidence type="ECO:0000259" key="13">
    <source>
        <dbReference type="PROSITE" id="PS51846"/>
    </source>
</evidence>
<dbReference type="PANTHER" id="PTHR22777:SF32">
    <property type="entry name" value="UPF0053 INNER MEMBRANE PROTEIN YFJD"/>
    <property type="match status" value="1"/>
</dbReference>
<keyword evidence="5" id="KW-0677">Repeat</keyword>
<dbReference type="InterPro" id="IPR036318">
    <property type="entry name" value="FAD-bd_PCMH-like_sf"/>
</dbReference>
<dbReference type="Pfam" id="PF03471">
    <property type="entry name" value="CorC_HlyC"/>
    <property type="match status" value="1"/>
</dbReference>
<dbReference type="SUPFAM" id="SSF54631">
    <property type="entry name" value="CBS-domain pair"/>
    <property type="match status" value="1"/>
</dbReference>
<feature type="transmembrane region" description="Helical" evidence="11">
    <location>
        <begin position="113"/>
        <end position="130"/>
    </location>
</feature>
<proteinExistence type="inferred from homology"/>
<dbReference type="InterPro" id="IPR019862">
    <property type="entry name" value="Motility-assoc_prot_GldE"/>
</dbReference>
<evidence type="ECO:0000256" key="8">
    <source>
        <dbReference type="ARBA" id="ARBA00023136"/>
    </source>
</evidence>
<dbReference type="GO" id="GO:0005886">
    <property type="term" value="C:plasma membrane"/>
    <property type="evidence" value="ECO:0007669"/>
    <property type="project" value="UniProtKB-SubCell"/>
</dbReference>
<dbReference type="FunFam" id="3.10.580.10:FF:000002">
    <property type="entry name" value="Magnesium/cobalt efflux protein CorC"/>
    <property type="match status" value="1"/>
</dbReference>
<dbReference type="PANTHER" id="PTHR22777">
    <property type="entry name" value="HEMOLYSIN-RELATED"/>
    <property type="match status" value="1"/>
</dbReference>
<keyword evidence="7 9" id="KW-0129">CBS domain</keyword>
<evidence type="ECO:0000256" key="3">
    <source>
        <dbReference type="ARBA" id="ARBA00022475"/>
    </source>
</evidence>
<dbReference type="RefSeq" id="WP_201917496.1">
    <property type="nucleotide sequence ID" value="NZ_JAERQG010000001.1"/>
</dbReference>
<name>A0A937A895_9BACT</name>
<accession>A0A937A895</accession>
<dbReference type="CDD" id="cd04590">
    <property type="entry name" value="CBS_pair_CorC_HlyC_assoc"/>
    <property type="match status" value="1"/>
</dbReference>
<reference evidence="14" key="1">
    <citation type="submission" date="2021-01" db="EMBL/GenBank/DDBJ databases">
        <title>Marivirga sp. nov., isolated from intertidal surface sediments.</title>
        <authorList>
            <person name="Zhang M."/>
        </authorList>
    </citation>
    <scope>NUCLEOTIDE SEQUENCE</scope>
    <source>
        <strain evidence="14">SM1354</strain>
    </source>
</reference>
<comment type="similarity">
    <text evidence="2">Belongs to the UPF0053 family.</text>
</comment>
<evidence type="ECO:0000256" key="7">
    <source>
        <dbReference type="ARBA" id="ARBA00023122"/>
    </source>
</evidence>
<sequence length="441" mass="50083">MDDPSPSYLVVASLMNLTTEWFYILNGVIMLVLLMMSALVSGSEVAFFSMSQDDIAKTKISNVKNELLIIELLKRPKKLLATILILNNFINVAIVTLSTFLTWEIVGTKETEGLLVVTLTAVITFLIVFYGEIVPKVYANQNNVTFAKRMAPFLALAEKFFSPLSWLLMSISKIIERRVEQKGFNISVDELHQALEITSTPETTDEEKGILKGIVNFGTLSVRQVMKSRMDITAFDIEDDYHTLMDRINKNGFSRIPVYKDTIDKIEGVLYVKDLLPYTDKEDDFKWQELLRPGFFVPESKKIDSLLKDFQEKRVHMAIVVDEYGGTSGLITLEDVIEEIVGEISDEFDENEDIAYNKLDDNTFIFEGKTSLNDFSKIIGEDPSYFDDVKGDSESIGGLLLELNNKLPRAGEKINFNKFVFTAVSVDQKRIKRVRVFTKND</sequence>
<evidence type="ECO:0000256" key="4">
    <source>
        <dbReference type="ARBA" id="ARBA00022692"/>
    </source>
</evidence>
<dbReference type="InterPro" id="IPR046342">
    <property type="entry name" value="CBS_dom_sf"/>
</dbReference>
<dbReference type="Proteomes" id="UP000642920">
    <property type="component" value="Unassembled WGS sequence"/>
</dbReference>
<evidence type="ECO:0000256" key="9">
    <source>
        <dbReference type="PROSITE-ProRule" id="PRU00703"/>
    </source>
</evidence>
<organism evidence="14 15">
    <name type="scientific">Marivirga atlantica</name>
    <dbReference type="NCBI Taxonomy" id="1548457"/>
    <lineage>
        <taxon>Bacteria</taxon>
        <taxon>Pseudomonadati</taxon>
        <taxon>Bacteroidota</taxon>
        <taxon>Cytophagia</taxon>
        <taxon>Cytophagales</taxon>
        <taxon>Marivirgaceae</taxon>
        <taxon>Marivirga</taxon>
    </lineage>
</organism>
<dbReference type="GO" id="GO:0050660">
    <property type="term" value="F:flavin adenine dinucleotide binding"/>
    <property type="evidence" value="ECO:0007669"/>
    <property type="project" value="InterPro"/>
</dbReference>
<dbReference type="EMBL" id="JAERQG010000001">
    <property type="protein sequence ID" value="MBL0764171.1"/>
    <property type="molecule type" value="Genomic_DNA"/>
</dbReference>
<evidence type="ECO:0000259" key="12">
    <source>
        <dbReference type="PROSITE" id="PS51371"/>
    </source>
</evidence>
<dbReference type="SMART" id="SM01091">
    <property type="entry name" value="CorC_HlyC"/>
    <property type="match status" value="1"/>
</dbReference>
<dbReference type="InterPro" id="IPR044751">
    <property type="entry name" value="Ion_transp-like_CBS"/>
</dbReference>
<evidence type="ECO:0000256" key="1">
    <source>
        <dbReference type="ARBA" id="ARBA00004651"/>
    </source>
</evidence>
<feature type="transmembrane region" description="Helical" evidence="11">
    <location>
        <begin position="151"/>
        <end position="169"/>
    </location>
</feature>
<gene>
    <name evidence="14" type="primary">gldE</name>
    <name evidence="14" type="ORF">JKP34_02835</name>
</gene>
<dbReference type="Gene3D" id="3.10.580.10">
    <property type="entry name" value="CBS-domain"/>
    <property type="match status" value="1"/>
</dbReference>
<feature type="domain" description="CNNM transmembrane" evidence="13">
    <location>
        <begin position="19"/>
        <end position="207"/>
    </location>
</feature>
<evidence type="ECO:0000313" key="15">
    <source>
        <dbReference type="Proteomes" id="UP000642920"/>
    </source>
</evidence>
<feature type="domain" description="CBS" evidence="12">
    <location>
        <begin position="290"/>
        <end position="347"/>
    </location>
</feature>
<dbReference type="SUPFAM" id="SSF56176">
    <property type="entry name" value="FAD-binding/transporter-associated domain-like"/>
    <property type="match status" value="1"/>
</dbReference>
<feature type="transmembrane region" description="Helical" evidence="11">
    <location>
        <begin position="79"/>
        <end position="101"/>
    </location>
</feature>
<evidence type="ECO:0000256" key="11">
    <source>
        <dbReference type="SAM" id="Phobius"/>
    </source>
</evidence>
<evidence type="ECO:0000256" key="2">
    <source>
        <dbReference type="ARBA" id="ARBA00006337"/>
    </source>
</evidence>
<evidence type="ECO:0000256" key="6">
    <source>
        <dbReference type="ARBA" id="ARBA00022989"/>
    </source>
</evidence>
<dbReference type="PROSITE" id="PS51371">
    <property type="entry name" value="CBS"/>
    <property type="match status" value="2"/>
</dbReference>
<feature type="transmembrane region" description="Helical" evidence="11">
    <location>
        <begin position="20"/>
        <end position="40"/>
    </location>
</feature>
<comment type="subcellular location">
    <subcellularLocation>
        <location evidence="1">Cell membrane</location>
        <topology evidence="1">Multi-pass membrane protein</topology>
    </subcellularLocation>
</comment>
<dbReference type="InterPro" id="IPR005170">
    <property type="entry name" value="Transptr-assoc_dom"/>
</dbReference>
<dbReference type="Pfam" id="PF00571">
    <property type="entry name" value="CBS"/>
    <property type="match status" value="2"/>
</dbReference>
<dbReference type="Gene3D" id="3.30.465.10">
    <property type="match status" value="1"/>
</dbReference>
<dbReference type="NCBIfam" id="TIGR03520">
    <property type="entry name" value="GldE"/>
    <property type="match status" value="1"/>
</dbReference>
<evidence type="ECO:0000256" key="5">
    <source>
        <dbReference type="ARBA" id="ARBA00022737"/>
    </source>
</evidence>
<feature type="domain" description="CBS" evidence="12">
    <location>
        <begin position="226"/>
        <end position="285"/>
    </location>
</feature>
<keyword evidence="15" id="KW-1185">Reference proteome</keyword>
<evidence type="ECO:0000256" key="10">
    <source>
        <dbReference type="PROSITE-ProRule" id="PRU01193"/>
    </source>
</evidence>
<comment type="caution">
    <text evidence="14">The sequence shown here is derived from an EMBL/GenBank/DDBJ whole genome shotgun (WGS) entry which is preliminary data.</text>
</comment>
<protein>
    <submittedName>
        <fullName evidence="14">Gliding motility-associated protein GldE</fullName>
    </submittedName>
</protein>
<keyword evidence="6 10" id="KW-1133">Transmembrane helix</keyword>
<dbReference type="InterPro" id="IPR002550">
    <property type="entry name" value="CNNM"/>
</dbReference>
<keyword evidence="4 10" id="KW-0812">Transmembrane</keyword>
<dbReference type="InterPro" id="IPR016169">
    <property type="entry name" value="FAD-bd_PCMH_sub2"/>
</dbReference>
<dbReference type="Pfam" id="PF01595">
    <property type="entry name" value="CNNM"/>
    <property type="match status" value="1"/>
</dbReference>
<keyword evidence="3" id="KW-1003">Cell membrane</keyword>
<dbReference type="PROSITE" id="PS51846">
    <property type="entry name" value="CNNM"/>
    <property type="match status" value="1"/>
</dbReference>